<dbReference type="InterPro" id="IPR003653">
    <property type="entry name" value="Peptidase_C48_C"/>
</dbReference>
<sequence>MAQCIYSSMLDIGQERQFPITGSNLFYVTKFYILTMLVPHTIPICAAWSDDLMKKMVHTELQDHGDFGLADVQEDERGKDAHKDPANLVDEVEEKTSDTGHPPLRSYRLRRRATTLQSPYMVQPSIKFSTSSSVAKQVLAYALDDTCDESQILCSMYDFFLTRLDFKCLGPDKLVNNKMFIPTCRRNHWYLNILNIHVKRIELFDSLIDGRKKRMDVFIEKLVNVLSTVIEIQEKIPSMDMIEFEFVVPKVVQQLNL</sequence>
<dbReference type="GO" id="GO:0008234">
    <property type="term" value="F:cysteine-type peptidase activity"/>
    <property type="evidence" value="ECO:0007669"/>
    <property type="project" value="InterPro"/>
</dbReference>
<reference evidence="6" key="1">
    <citation type="journal article" date="2007" name="PLoS ONE">
        <title>The first genome sequence of an elite grapevine cultivar (Pinot noir Vitis vinifera L.): coping with a highly heterozygous genome.</title>
        <authorList>
            <person name="Velasco R."/>
            <person name="Zharkikh A."/>
            <person name="Troggio M."/>
            <person name="Cartwright D.A."/>
            <person name="Cestaro A."/>
            <person name="Pruss D."/>
            <person name="Pindo M."/>
            <person name="FitzGerald L.M."/>
            <person name="Vezzulli S."/>
            <person name="Reid J."/>
            <person name="Malacarne G."/>
            <person name="Iliev D."/>
            <person name="Coppola G."/>
            <person name="Wardell B."/>
            <person name="Micheletti D."/>
            <person name="Macalma T."/>
            <person name="Facci M."/>
            <person name="Mitchell J.T."/>
            <person name="Perazzolli M."/>
            <person name="Eldredge G."/>
            <person name="Gatto P."/>
            <person name="Oyzerski R."/>
            <person name="Moretto M."/>
            <person name="Gutin N."/>
            <person name="Stefanini M."/>
            <person name="Chen Y."/>
            <person name="Segala C."/>
            <person name="Davenport C."/>
            <person name="Dematte L."/>
            <person name="Mraz A."/>
            <person name="Battilana J."/>
            <person name="Stormo K."/>
            <person name="Costa F."/>
            <person name="Tao Q."/>
            <person name="Si-Ammour A."/>
            <person name="Harkins T."/>
            <person name="Lackey A."/>
            <person name="Perbost C."/>
            <person name="Taillon B."/>
            <person name="Stella A."/>
            <person name="Solovyev V."/>
            <person name="Fawcett J.A."/>
            <person name="Sterck L."/>
            <person name="Vandepoele K."/>
            <person name="Grando S.M."/>
            <person name="Toppo S."/>
            <person name="Moser C."/>
            <person name="Lanchbury J."/>
            <person name="Bogden R."/>
            <person name="Skolnick M."/>
            <person name="Sgaramella V."/>
            <person name="Bhatnagar S.K."/>
            <person name="Fontana P."/>
            <person name="Gutin A."/>
            <person name="Van de Peer Y."/>
            <person name="Salamini F."/>
            <person name="Viola R."/>
        </authorList>
    </citation>
    <scope>NUCLEOTIDE SEQUENCE</scope>
</reference>
<dbReference type="Pfam" id="PF02902">
    <property type="entry name" value="Peptidase_C48"/>
    <property type="match status" value="1"/>
</dbReference>
<accession>A5C564</accession>
<organism evidence="6">
    <name type="scientific">Vitis vinifera</name>
    <name type="common">Grape</name>
    <dbReference type="NCBI Taxonomy" id="29760"/>
    <lineage>
        <taxon>Eukaryota</taxon>
        <taxon>Viridiplantae</taxon>
        <taxon>Streptophyta</taxon>
        <taxon>Embryophyta</taxon>
        <taxon>Tracheophyta</taxon>
        <taxon>Spermatophyta</taxon>
        <taxon>Magnoliopsida</taxon>
        <taxon>eudicotyledons</taxon>
        <taxon>Gunneridae</taxon>
        <taxon>Pentapetalae</taxon>
        <taxon>rosids</taxon>
        <taxon>Vitales</taxon>
        <taxon>Vitaceae</taxon>
        <taxon>Viteae</taxon>
        <taxon>Vitis</taxon>
    </lineage>
</organism>
<evidence type="ECO:0000256" key="1">
    <source>
        <dbReference type="ARBA" id="ARBA00005234"/>
    </source>
</evidence>
<feature type="compositionally biased region" description="Basic and acidic residues" evidence="4">
    <location>
        <begin position="76"/>
        <end position="85"/>
    </location>
</feature>
<dbReference type="EMBL" id="AM482734">
    <property type="protein sequence ID" value="CAN62095.1"/>
    <property type="molecule type" value="Genomic_DNA"/>
</dbReference>
<evidence type="ECO:0000256" key="2">
    <source>
        <dbReference type="ARBA" id="ARBA00022670"/>
    </source>
</evidence>
<evidence type="ECO:0000256" key="3">
    <source>
        <dbReference type="ARBA" id="ARBA00022801"/>
    </source>
</evidence>
<proteinExistence type="inferred from homology"/>
<comment type="similarity">
    <text evidence="1">Belongs to the peptidase C48 family.</text>
</comment>
<keyword evidence="2" id="KW-0645">Protease</keyword>
<gene>
    <name evidence="6" type="ORF">VITISV_029261</name>
</gene>
<evidence type="ECO:0000313" key="6">
    <source>
        <dbReference type="EMBL" id="CAN62095.1"/>
    </source>
</evidence>
<evidence type="ECO:0000256" key="4">
    <source>
        <dbReference type="SAM" id="MobiDB-lite"/>
    </source>
</evidence>
<keyword evidence="3" id="KW-0378">Hydrolase</keyword>
<dbReference type="AlphaFoldDB" id="A5C564"/>
<dbReference type="Gene3D" id="3.40.395.10">
    <property type="entry name" value="Adenoviral Proteinase, Chain A"/>
    <property type="match status" value="1"/>
</dbReference>
<dbReference type="InterPro" id="IPR038765">
    <property type="entry name" value="Papain-like_cys_pep_sf"/>
</dbReference>
<protein>
    <recommendedName>
        <fullName evidence="5">Ubiquitin-like protease family profile domain-containing protein</fullName>
    </recommendedName>
</protein>
<feature type="domain" description="Ubiquitin-like protease family profile" evidence="5">
    <location>
        <begin position="179"/>
        <end position="256"/>
    </location>
</feature>
<dbReference type="GO" id="GO:0006508">
    <property type="term" value="P:proteolysis"/>
    <property type="evidence" value="ECO:0007669"/>
    <property type="project" value="UniProtKB-KW"/>
</dbReference>
<evidence type="ECO:0000259" key="5">
    <source>
        <dbReference type="Pfam" id="PF02902"/>
    </source>
</evidence>
<name>A5C564_VITVI</name>
<dbReference type="SUPFAM" id="SSF54001">
    <property type="entry name" value="Cysteine proteinases"/>
    <property type="match status" value="1"/>
</dbReference>
<feature type="region of interest" description="Disordered" evidence="4">
    <location>
        <begin position="76"/>
        <end position="104"/>
    </location>
</feature>